<dbReference type="SUPFAM" id="SSF48113">
    <property type="entry name" value="Heme-dependent peroxidases"/>
    <property type="match status" value="1"/>
</dbReference>
<dbReference type="GO" id="GO:0005576">
    <property type="term" value="C:extracellular region"/>
    <property type="evidence" value="ECO:0007669"/>
    <property type="project" value="UniProtKB-SubCell"/>
</dbReference>
<keyword evidence="2" id="KW-0964">Secreted</keyword>
<proteinExistence type="predicted"/>
<dbReference type="InterPro" id="IPR037120">
    <property type="entry name" value="Haem_peroxidase_sf_animal"/>
</dbReference>
<evidence type="ECO:0000256" key="1">
    <source>
        <dbReference type="ARBA" id="ARBA00004613"/>
    </source>
</evidence>
<evidence type="ECO:0000256" key="2">
    <source>
        <dbReference type="ARBA" id="ARBA00022525"/>
    </source>
</evidence>
<dbReference type="Pfam" id="PF03098">
    <property type="entry name" value="An_peroxidase"/>
    <property type="match status" value="1"/>
</dbReference>
<dbReference type="PROSITE" id="PS50292">
    <property type="entry name" value="PEROXIDASE_3"/>
    <property type="match status" value="1"/>
</dbReference>
<dbReference type="PANTHER" id="PTHR11475">
    <property type="entry name" value="OXIDASE/PEROXIDASE"/>
    <property type="match status" value="1"/>
</dbReference>
<keyword evidence="4" id="KW-0575">Peroxidase</keyword>
<dbReference type="CDD" id="cd09819">
    <property type="entry name" value="An_peroxidase_bacterial_1"/>
    <property type="match status" value="1"/>
</dbReference>
<dbReference type="GO" id="GO:0004601">
    <property type="term" value="F:peroxidase activity"/>
    <property type="evidence" value="ECO:0007669"/>
    <property type="project" value="UniProtKB-KW"/>
</dbReference>
<evidence type="ECO:0000313" key="4">
    <source>
        <dbReference type="EMBL" id="TXS89915.1"/>
    </source>
</evidence>
<dbReference type="Proteomes" id="UP000321039">
    <property type="component" value="Unassembled WGS sequence"/>
</dbReference>
<gene>
    <name evidence="4" type="ORF">FV139_19125</name>
</gene>
<name>A0A5C8ZNV3_9GAMM</name>
<dbReference type="InterPro" id="IPR010255">
    <property type="entry name" value="Haem_peroxidase_sf"/>
</dbReference>
<comment type="subcellular location">
    <subcellularLocation>
        <location evidence="1">Secreted</location>
    </subcellularLocation>
</comment>
<keyword evidence="3" id="KW-0325">Glycoprotein</keyword>
<dbReference type="Gene3D" id="1.10.640.10">
    <property type="entry name" value="Haem peroxidase domain superfamily, animal type"/>
    <property type="match status" value="1"/>
</dbReference>
<dbReference type="PRINTS" id="PR00457">
    <property type="entry name" value="ANPEROXIDASE"/>
</dbReference>
<dbReference type="InterPro" id="IPR019791">
    <property type="entry name" value="Haem_peroxidase_animal"/>
</dbReference>
<dbReference type="GO" id="GO:0020037">
    <property type="term" value="F:heme binding"/>
    <property type="evidence" value="ECO:0007669"/>
    <property type="project" value="InterPro"/>
</dbReference>
<keyword evidence="5" id="KW-1185">Reference proteome</keyword>
<evidence type="ECO:0000313" key="5">
    <source>
        <dbReference type="Proteomes" id="UP000321039"/>
    </source>
</evidence>
<dbReference type="EMBL" id="VRZA01000009">
    <property type="protein sequence ID" value="TXS89915.1"/>
    <property type="molecule type" value="Genomic_DNA"/>
</dbReference>
<comment type="caution">
    <text evidence="4">The sequence shown here is derived from an EMBL/GenBank/DDBJ whole genome shotgun (WGS) entry which is preliminary data.</text>
</comment>
<dbReference type="GO" id="GO:0006979">
    <property type="term" value="P:response to oxidative stress"/>
    <property type="evidence" value="ECO:0007669"/>
    <property type="project" value="InterPro"/>
</dbReference>
<dbReference type="AlphaFoldDB" id="A0A5C8ZNV3"/>
<evidence type="ECO:0000256" key="3">
    <source>
        <dbReference type="ARBA" id="ARBA00023180"/>
    </source>
</evidence>
<accession>A0A5C8ZNV3</accession>
<organism evidence="4 5">
    <name type="scientific">Parahaliea maris</name>
    <dbReference type="NCBI Taxonomy" id="2716870"/>
    <lineage>
        <taxon>Bacteria</taxon>
        <taxon>Pseudomonadati</taxon>
        <taxon>Pseudomonadota</taxon>
        <taxon>Gammaproteobacteria</taxon>
        <taxon>Cellvibrionales</taxon>
        <taxon>Halieaceae</taxon>
        <taxon>Parahaliea</taxon>
    </lineage>
</organism>
<keyword evidence="4" id="KW-0560">Oxidoreductase</keyword>
<dbReference type="PANTHER" id="PTHR11475:SF4">
    <property type="entry name" value="CHORION PEROXIDASE"/>
    <property type="match status" value="1"/>
</dbReference>
<reference evidence="4 5" key="1">
    <citation type="submission" date="2019-08" db="EMBL/GenBank/DDBJ databases">
        <title>Parahaliea maris sp. nov., isolated from the surface seawater.</title>
        <authorList>
            <person name="Liu Y."/>
        </authorList>
    </citation>
    <scope>NUCLEOTIDE SEQUENCE [LARGE SCALE GENOMIC DNA]</scope>
    <source>
        <strain evidence="4 5">HSLHS9</strain>
    </source>
</reference>
<protein>
    <submittedName>
        <fullName evidence="4">Peroxidase</fullName>
    </submittedName>
</protein>
<sequence>MNELPGMARYCHPGHQQQREERFGRMLPHLPPNYVAADLLRAIGSAGGPMDGGSGSSSTRTQTVPVGQVIFGQFIDHDITLDVTSSLVSNQVADDIPNARTPRLDLDCIYGAGPEAQPYLYAGDGARMLTGADVSGATPEVANDLLRSANNRAMIGDPRNDENRIVSQLQLAMIKFHNAVCDDMQAADPTLTGAHLFEEARRYVTWHYQWCVVFDFLVAMCGRPVVDSILCHGRELYCHVEQPYIPVEFAVAAYRFGHSMVPMKLQVQQGGSSYEFFGATLGLGFTPVGSLQALVDWHELFDTPEGRVVQRAEKLDTKMASDLLNLPFVTSGEASLASRNLLRGNVFLLPAGEAVASVCDRPESEIELVLDKVEDLSAAAISHAGLNYPPLHSGAPLWLYVLAEAEVIGRETSAGTFDKGEGLGPTGARIVAEVLIGLLELDEHSFLGSNRNWVPDPAYDSIGKLLASTNSSALP</sequence>